<dbReference type="PROSITE" id="PS50157">
    <property type="entry name" value="ZINC_FINGER_C2H2_2"/>
    <property type="match status" value="1"/>
</dbReference>
<evidence type="ECO:0000313" key="10">
    <source>
        <dbReference type="Proteomes" id="UP000325577"/>
    </source>
</evidence>
<dbReference type="GO" id="GO:0008270">
    <property type="term" value="F:zinc ion binding"/>
    <property type="evidence" value="ECO:0007669"/>
    <property type="project" value="UniProtKB-KW"/>
</dbReference>
<evidence type="ECO:0000256" key="3">
    <source>
        <dbReference type="ARBA" id="ARBA00022771"/>
    </source>
</evidence>
<feature type="compositionally biased region" description="Polar residues" evidence="7">
    <location>
        <begin position="258"/>
        <end position="274"/>
    </location>
</feature>
<dbReference type="EMBL" id="CM018049">
    <property type="protein sequence ID" value="KAA8519279.1"/>
    <property type="molecule type" value="Genomic_DNA"/>
</dbReference>
<organism evidence="9 10">
    <name type="scientific">Nyssa sinensis</name>
    <dbReference type="NCBI Taxonomy" id="561372"/>
    <lineage>
        <taxon>Eukaryota</taxon>
        <taxon>Viridiplantae</taxon>
        <taxon>Streptophyta</taxon>
        <taxon>Embryophyta</taxon>
        <taxon>Tracheophyta</taxon>
        <taxon>Spermatophyta</taxon>
        <taxon>Magnoliopsida</taxon>
        <taxon>eudicotyledons</taxon>
        <taxon>Gunneridae</taxon>
        <taxon>Pentapetalae</taxon>
        <taxon>asterids</taxon>
        <taxon>Cornales</taxon>
        <taxon>Nyssaceae</taxon>
        <taxon>Nyssa</taxon>
    </lineage>
</organism>
<feature type="domain" description="C2H2-type" evidence="8">
    <location>
        <begin position="120"/>
        <end position="147"/>
    </location>
</feature>
<name>A0A5J4ZMU8_9ASTE</name>
<dbReference type="Proteomes" id="UP000325577">
    <property type="component" value="Linkage Group LG6"/>
</dbReference>
<dbReference type="AlphaFoldDB" id="A0A5J4ZMU8"/>
<dbReference type="PANTHER" id="PTHR47287:SF9">
    <property type="entry name" value="ZINC FINGER PROTEIN 4-LIKE"/>
    <property type="match status" value="1"/>
</dbReference>
<dbReference type="InterPro" id="IPR013087">
    <property type="entry name" value="Znf_C2H2_type"/>
</dbReference>
<accession>A0A5J4ZMU8</accession>
<evidence type="ECO:0000256" key="5">
    <source>
        <dbReference type="ARBA" id="ARBA00023242"/>
    </source>
</evidence>
<keyword evidence="5" id="KW-0539">Nucleus</keyword>
<dbReference type="GO" id="GO:0009788">
    <property type="term" value="P:negative regulation of abscisic acid-activated signaling pathway"/>
    <property type="evidence" value="ECO:0007669"/>
    <property type="project" value="InterPro"/>
</dbReference>
<feature type="region of interest" description="Disordered" evidence="7">
    <location>
        <begin position="258"/>
        <end position="296"/>
    </location>
</feature>
<dbReference type="SUPFAM" id="SSF57667">
    <property type="entry name" value="beta-beta-alpha zinc fingers"/>
    <property type="match status" value="1"/>
</dbReference>
<dbReference type="PANTHER" id="PTHR47287">
    <property type="entry name" value="C2H2 AND C2HC ZINC FINGERS SUPERFAMILY PROTEIN"/>
    <property type="match status" value="1"/>
</dbReference>
<feature type="region of interest" description="Disordered" evidence="7">
    <location>
        <begin position="12"/>
        <end position="41"/>
    </location>
</feature>
<feature type="compositionally biased region" description="Low complexity" evidence="7">
    <location>
        <begin position="23"/>
        <end position="33"/>
    </location>
</feature>
<evidence type="ECO:0000259" key="8">
    <source>
        <dbReference type="PROSITE" id="PS50157"/>
    </source>
</evidence>
<gene>
    <name evidence="9" type="ORF">F0562_013535</name>
</gene>
<comment type="subcellular location">
    <subcellularLocation>
        <location evidence="1">Nucleus</location>
    </subcellularLocation>
</comment>
<evidence type="ECO:0000256" key="1">
    <source>
        <dbReference type="ARBA" id="ARBA00004123"/>
    </source>
</evidence>
<evidence type="ECO:0000256" key="4">
    <source>
        <dbReference type="ARBA" id="ARBA00022833"/>
    </source>
</evidence>
<evidence type="ECO:0000256" key="2">
    <source>
        <dbReference type="ARBA" id="ARBA00022723"/>
    </source>
</evidence>
<keyword evidence="3 6" id="KW-0863">Zinc-finger</keyword>
<protein>
    <recommendedName>
        <fullName evidence="8">C2H2-type domain-containing protein</fullName>
    </recommendedName>
</protein>
<feature type="region of interest" description="Disordered" evidence="7">
    <location>
        <begin position="80"/>
        <end position="114"/>
    </location>
</feature>
<dbReference type="InterPro" id="IPR036236">
    <property type="entry name" value="Znf_C2H2_sf"/>
</dbReference>
<evidence type="ECO:0000256" key="7">
    <source>
        <dbReference type="SAM" id="MobiDB-lite"/>
    </source>
</evidence>
<sequence length="296" mass="32271">MKKIGRNFFLKKEDDRGEITNDASSISAASGGSPYKDGDNEKMLKMKDKVVAQGSEPKSGSHLFLDLTLSNDDMTAGGWSKQELDLFNPPKSNMGGFSQASESSNNNETTREKRSESRVFLCNFCKREFTTSQALGGHQNAHKQERALAKRRQTMDVPPYHPYYPHSSFPLYGSFNRPSLGVRMDSLIHKPTYLWSSSPRYRLGHEHDGLSTSAMVNPHTSDRLRIEGQFQSNYNGGLGPLSRFEGSGAAVGNLGNSSATADSNAVATDSTDNLSGVGGSDNDHPDASGLDLNLKL</sequence>
<dbReference type="OrthoDB" id="1736050at2759"/>
<keyword evidence="10" id="KW-1185">Reference proteome</keyword>
<keyword evidence="2" id="KW-0479">Metal-binding</keyword>
<dbReference type="GO" id="GO:0005634">
    <property type="term" value="C:nucleus"/>
    <property type="evidence" value="ECO:0007669"/>
    <property type="project" value="UniProtKB-SubCell"/>
</dbReference>
<dbReference type="InterPro" id="IPR044246">
    <property type="entry name" value="ZFP3-like"/>
</dbReference>
<reference evidence="9 10" key="1">
    <citation type="submission" date="2019-09" db="EMBL/GenBank/DDBJ databases">
        <title>A chromosome-level genome assembly of the Chinese tupelo Nyssa sinensis.</title>
        <authorList>
            <person name="Yang X."/>
            <person name="Kang M."/>
            <person name="Yang Y."/>
            <person name="Xiong H."/>
            <person name="Wang M."/>
            <person name="Zhang Z."/>
            <person name="Wang Z."/>
            <person name="Wu H."/>
            <person name="Ma T."/>
            <person name="Liu J."/>
            <person name="Xi Z."/>
        </authorList>
    </citation>
    <scope>NUCLEOTIDE SEQUENCE [LARGE SCALE GENOMIC DNA]</scope>
    <source>
        <strain evidence="9">J267</strain>
        <tissue evidence="9">Leaf</tissue>
    </source>
</reference>
<dbReference type="Gene3D" id="3.30.160.60">
    <property type="entry name" value="Classic Zinc Finger"/>
    <property type="match status" value="1"/>
</dbReference>
<proteinExistence type="predicted"/>
<evidence type="ECO:0000313" key="9">
    <source>
        <dbReference type="EMBL" id="KAA8519279.1"/>
    </source>
</evidence>
<feature type="compositionally biased region" description="Polar residues" evidence="7">
    <location>
        <begin position="95"/>
        <end position="108"/>
    </location>
</feature>
<keyword evidence="4" id="KW-0862">Zinc</keyword>
<evidence type="ECO:0000256" key="6">
    <source>
        <dbReference type="PROSITE-ProRule" id="PRU00042"/>
    </source>
</evidence>
<dbReference type="PROSITE" id="PS00028">
    <property type="entry name" value="ZINC_FINGER_C2H2_1"/>
    <property type="match status" value="1"/>
</dbReference>
<dbReference type="Pfam" id="PF13912">
    <property type="entry name" value="zf-C2H2_6"/>
    <property type="match status" value="1"/>
</dbReference>